<name>A0A6J4VNS9_9BACT</name>
<evidence type="ECO:0000256" key="1">
    <source>
        <dbReference type="ARBA" id="ARBA00004196"/>
    </source>
</evidence>
<reference evidence="7" key="1">
    <citation type="submission" date="2020-02" db="EMBL/GenBank/DDBJ databases">
        <authorList>
            <person name="Meier V. D."/>
        </authorList>
    </citation>
    <scope>NUCLEOTIDE SEQUENCE</scope>
    <source>
        <strain evidence="7">AVDCRST_MAG19</strain>
    </source>
</reference>
<comment type="subcellular location">
    <subcellularLocation>
        <location evidence="1">Cell envelope</location>
    </subcellularLocation>
</comment>
<organism evidence="7">
    <name type="scientific">uncultured Thermomicrobiales bacterium</name>
    <dbReference type="NCBI Taxonomy" id="1645740"/>
    <lineage>
        <taxon>Bacteria</taxon>
        <taxon>Pseudomonadati</taxon>
        <taxon>Thermomicrobiota</taxon>
        <taxon>Thermomicrobia</taxon>
        <taxon>Thermomicrobiales</taxon>
        <taxon>environmental samples</taxon>
    </lineage>
</organism>
<evidence type="ECO:0000256" key="4">
    <source>
        <dbReference type="ARBA" id="ARBA00022729"/>
    </source>
</evidence>
<dbReference type="Gene3D" id="3.10.105.10">
    <property type="entry name" value="Dipeptide-binding Protein, Domain 3"/>
    <property type="match status" value="1"/>
</dbReference>
<proteinExistence type="inferred from homology"/>
<keyword evidence="4 5" id="KW-0732">Signal</keyword>
<protein>
    <submittedName>
        <fullName evidence="7">Oligopeptide ABC transporter, periplasmic oligopeptide-binding protein OppA</fullName>
    </submittedName>
</protein>
<comment type="similarity">
    <text evidence="2">Belongs to the bacterial solute-binding protein 5 family.</text>
</comment>
<dbReference type="SUPFAM" id="SSF53850">
    <property type="entry name" value="Periplasmic binding protein-like II"/>
    <property type="match status" value="1"/>
</dbReference>
<feature type="signal peptide" evidence="5">
    <location>
        <begin position="1"/>
        <end position="27"/>
    </location>
</feature>
<dbReference type="PANTHER" id="PTHR30290:SF10">
    <property type="entry name" value="PERIPLASMIC OLIGOPEPTIDE-BINDING PROTEIN-RELATED"/>
    <property type="match status" value="1"/>
</dbReference>
<evidence type="ECO:0000259" key="6">
    <source>
        <dbReference type="Pfam" id="PF00496"/>
    </source>
</evidence>
<gene>
    <name evidence="7" type="ORF">AVDCRST_MAG19-4387</name>
</gene>
<dbReference type="Pfam" id="PF00496">
    <property type="entry name" value="SBP_bac_5"/>
    <property type="match status" value="1"/>
</dbReference>
<dbReference type="EMBL" id="CADCWL010000241">
    <property type="protein sequence ID" value="CAA9583382.1"/>
    <property type="molecule type" value="Genomic_DNA"/>
</dbReference>
<dbReference type="PIRSF" id="PIRSF002741">
    <property type="entry name" value="MppA"/>
    <property type="match status" value="1"/>
</dbReference>
<accession>A0A6J4VNS9</accession>
<evidence type="ECO:0000313" key="7">
    <source>
        <dbReference type="EMBL" id="CAA9583382.1"/>
    </source>
</evidence>
<dbReference type="GO" id="GO:0015833">
    <property type="term" value="P:peptide transport"/>
    <property type="evidence" value="ECO:0007669"/>
    <property type="project" value="TreeGrafter"/>
</dbReference>
<keyword evidence="3" id="KW-0813">Transport</keyword>
<dbReference type="AlphaFoldDB" id="A0A6J4VNS9"/>
<feature type="domain" description="Solute-binding protein family 5" evidence="6">
    <location>
        <begin position="82"/>
        <end position="471"/>
    </location>
</feature>
<dbReference type="InterPro" id="IPR030678">
    <property type="entry name" value="Peptide/Ni-bd"/>
</dbReference>
<dbReference type="Gene3D" id="3.90.76.10">
    <property type="entry name" value="Dipeptide-binding Protein, Domain 1"/>
    <property type="match status" value="1"/>
</dbReference>
<dbReference type="PANTHER" id="PTHR30290">
    <property type="entry name" value="PERIPLASMIC BINDING COMPONENT OF ABC TRANSPORTER"/>
    <property type="match status" value="1"/>
</dbReference>
<dbReference type="InterPro" id="IPR039424">
    <property type="entry name" value="SBP_5"/>
</dbReference>
<sequence>MQRFSARWARLAALLVAVTLVGPTAVAGVAAAAQDAEGKVLRVHHITYPDDFDPQKSSFSNEIDILALAYEGLTRQDTELNTVPGAAESWEFNDDGTVITFKLREGLTFSDGSPLTAENFRYAIERTCDPNTAGEYQSILDDIVGCADFYGLNSAGEGTPVTVDEAAYEEARSNIGARAIDDRTLEVTLRAPAPYFPTLASLWVFFPVKPELVEEDPDNWWQDPANHVGNGPFTITGIEEEQLITFEANEEYWGGRPQLDGIEYVYQPETAVALEAFRSGDLDIAQLDPSQLPEVEGDPEYLAYPVAFTGNLAFNLTQEPFTDKKVREAFSMAFDRETYCATIRNGDCTPTLSWIPEGIPGSIETDKYGFDAEAAVQALAESSYGGPEGLPEIRMFYNSDDPAATPRAEWVAGQYRDILGVEITLEPTEGTALVDLRKNPETFPQSLLVGGWYQDYPDPQNWLSVYWRCDATFAQRFAYCNEEFDKLVEQGDTTLEPEARTPFYEQASQILVDDVPGPFLYNLNQTVMVSENVTGYTATNLDAEWPGQFTSLLTLDKTEDS</sequence>
<dbReference type="InterPro" id="IPR000914">
    <property type="entry name" value="SBP_5_dom"/>
</dbReference>
<dbReference type="Gene3D" id="3.40.190.10">
    <property type="entry name" value="Periplasmic binding protein-like II"/>
    <property type="match status" value="1"/>
</dbReference>
<evidence type="ECO:0000256" key="2">
    <source>
        <dbReference type="ARBA" id="ARBA00005695"/>
    </source>
</evidence>
<evidence type="ECO:0000256" key="3">
    <source>
        <dbReference type="ARBA" id="ARBA00022448"/>
    </source>
</evidence>
<dbReference type="CDD" id="cd08504">
    <property type="entry name" value="PBP2_OppA"/>
    <property type="match status" value="1"/>
</dbReference>
<dbReference type="GO" id="GO:1904680">
    <property type="term" value="F:peptide transmembrane transporter activity"/>
    <property type="evidence" value="ECO:0007669"/>
    <property type="project" value="TreeGrafter"/>
</dbReference>
<dbReference type="GO" id="GO:0030288">
    <property type="term" value="C:outer membrane-bounded periplasmic space"/>
    <property type="evidence" value="ECO:0007669"/>
    <property type="project" value="UniProtKB-ARBA"/>
</dbReference>
<feature type="chain" id="PRO_5026996171" evidence="5">
    <location>
        <begin position="28"/>
        <end position="561"/>
    </location>
</feature>
<dbReference type="GO" id="GO:0043190">
    <property type="term" value="C:ATP-binding cassette (ABC) transporter complex"/>
    <property type="evidence" value="ECO:0007669"/>
    <property type="project" value="InterPro"/>
</dbReference>
<evidence type="ECO:0000256" key="5">
    <source>
        <dbReference type="SAM" id="SignalP"/>
    </source>
</evidence>